<feature type="region of interest" description="Disordered" evidence="1">
    <location>
        <begin position="49"/>
        <end position="133"/>
    </location>
</feature>
<evidence type="ECO:0000259" key="2">
    <source>
        <dbReference type="Pfam" id="PF02120"/>
    </source>
</evidence>
<dbReference type="EMBL" id="UHIP01000001">
    <property type="protein sequence ID" value="SUP21406.1"/>
    <property type="molecule type" value="Genomic_DNA"/>
</dbReference>
<name>A0AAX2LP36_VIBFL</name>
<dbReference type="InterPro" id="IPR021136">
    <property type="entry name" value="Flagellar_hook_control-like_C"/>
</dbReference>
<evidence type="ECO:0000313" key="6">
    <source>
        <dbReference type="Proteomes" id="UP000254626"/>
    </source>
</evidence>
<keyword evidence="5" id="KW-1185">Reference proteome</keyword>
<dbReference type="Gene3D" id="3.30.750.140">
    <property type="match status" value="1"/>
</dbReference>
<feature type="compositionally biased region" description="Polar residues" evidence="1">
    <location>
        <begin position="87"/>
        <end position="101"/>
    </location>
</feature>
<protein>
    <submittedName>
        <fullName evidence="4">Flagellar hook-length control protein FliK</fullName>
    </submittedName>
</protein>
<feature type="region of interest" description="Disordered" evidence="1">
    <location>
        <begin position="571"/>
        <end position="609"/>
    </location>
</feature>
<dbReference type="KEGG" id="vfl:AL536_09835"/>
<evidence type="ECO:0000313" key="5">
    <source>
        <dbReference type="Proteomes" id="UP000057088"/>
    </source>
</evidence>
<evidence type="ECO:0000313" key="3">
    <source>
        <dbReference type="EMBL" id="AMF93802.1"/>
    </source>
</evidence>
<feature type="compositionally biased region" description="Polar residues" evidence="1">
    <location>
        <begin position="1"/>
        <end position="15"/>
    </location>
</feature>
<gene>
    <name evidence="4" type="primary">fliK</name>
    <name evidence="3" type="ORF">AL536_09835</name>
    <name evidence="4" type="ORF">NCTC11327_00697</name>
</gene>
<dbReference type="InterPro" id="IPR052563">
    <property type="entry name" value="FliK"/>
</dbReference>
<proteinExistence type="predicted"/>
<dbReference type="Proteomes" id="UP000254626">
    <property type="component" value="Unassembled WGS sequence"/>
</dbReference>
<dbReference type="InterPro" id="IPR038610">
    <property type="entry name" value="FliK-like_C_sf"/>
</dbReference>
<reference evidence="4 6" key="3">
    <citation type="submission" date="2018-06" db="EMBL/GenBank/DDBJ databases">
        <authorList>
            <consortium name="Pathogen Informatics"/>
            <person name="Doyle S."/>
        </authorList>
    </citation>
    <scope>NUCLEOTIDE SEQUENCE [LARGE SCALE GENOMIC DNA]</scope>
    <source>
        <strain evidence="4 6">NCTC11327</strain>
    </source>
</reference>
<dbReference type="Pfam" id="PF02120">
    <property type="entry name" value="Flg_hook"/>
    <property type="match status" value="1"/>
</dbReference>
<reference evidence="5" key="1">
    <citation type="submission" date="2015-12" db="EMBL/GenBank/DDBJ databases">
        <title>FDA dAtabase for Regulatory Grade micrObial Sequences (FDA-ARGOS): Supporting development and validation of Infectious Disease Dx tests.</title>
        <authorList>
            <person name="Hoffmann M."/>
            <person name="Allard M."/>
            <person name="Evans P."/>
            <person name="Brown E."/>
            <person name="Tallon L.J."/>
            <person name="Sadzewicz L."/>
            <person name="Sengamalay N."/>
            <person name="Ott S."/>
            <person name="Godinez A."/>
            <person name="Nagaraj S."/>
            <person name="Vyas G."/>
            <person name="Aluvathingal J."/>
            <person name="Nadendla S."/>
            <person name="Geyer C."/>
            <person name="Sichtig H."/>
        </authorList>
    </citation>
    <scope>NUCLEOTIDE SEQUENCE [LARGE SCALE GENOMIC DNA]</scope>
    <source>
        <strain evidence="5">ATCC 33809</strain>
    </source>
</reference>
<accession>A0AAX2LP36</accession>
<dbReference type="AlphaFoldDB" id="A0AAX2LP36"/>
<reference evidence="3" key="2">
    <citation type="submission" date="2018-01" db="EMBL/GenBank/DDBJ databases">
        <title>FDA dAtabase for Regulatory Grade micrObial Sequences (FDA-ARGOS): Supporting development and validation of Infectious Disease Dx tests.</title>
        <authorList>
            <person name="Hoffmann M."/>
            <person name="Allard M."/>
            <person name="Evans P."/>
            <person name="Brown E."/>
            <person name="Tallon L."/>
            <person name="Sadzewicz L."/>
            <person name="Sengamalay N."/>
            <person name="Ott S."/>
            <person name="Godinez A."/>
            <person name="Nagaraj S."/>
            <person name="Vyas G."/>
            <person name="Aluvathingal J."/>
            <person name="Nadendla S."/>
            <person name="Geyer C."/>
            <person name="Sichtig H."/>
        </authorList>
    </citation>
    <scope>NUCLEOTIDE SEQUENCE</scope>
    <source>
        <strain evidence="3">ATCC 33809</strain>
    </source>
</reference>
<dbReference type="Proteomes" id="UP000057088">
    <property type="component" value="Chromosome 2"/>
</dbReference>
<feature type="compositionally biased region" description="Low complexity" evidence="1">
    <location>
        <begin position="576"/>
        <end position="587"/>
    </location>
</feature>
<dbReference type="GeneID" id="29386038"/>
<dbReference type="PANTHER" id="PTHR37533:SF2">
    <property type="entry name" value="FLAGELLAR HOOK-LENGTH CONTROL PROTEIN"/>
    <property type="match status" value="1"/>
</dbReference>
<dbReference type="RefSeq" id="WP_061056233.1">
    <property type="nucleotide sequence ID" value="NZ_CABLBX010000006.1"/>
</dbReference>
<feature type="region of interest" description="Disordered" evidence="1">
    <location>
        <begin position="1"/>
        <end position="34"/>
    </location>
</feature>
<evidence type="ECO:0000313" key="4">
    <source>
        <dbReference type="EMBL" id="SUP21406.1"/>
    </source>
</evidence>
<evidence type="ECO:0000256" key="1">
    <source>
        <dbReference type="SAM" id="MobiDB-lite"/>
    </source>
</evidence>
<keyword evidence="4" id="KW-0282">Flagellum</keyword>
<dbReference type="CDD" id="cd17470">
    <property type="entry name" value="T3SS_Flik_C"/>
    <property type="match status" value="1"/>
</dbReference>
<feature type="region of interest" description="Disordered" evidence="1">
    <location>
        <begin position="156"/>
        <end position="203"/>
    </location>
</feature>
<dbReference type="EMBL" id="CP014035">
    <property type="protein sequence ID" value="AMF93802.1"/>
    <property type="molecule type" value="Genomic_DNA"/>
</dbReference>
<keyword evidence="4" id="KW-0966">Cell projection</keyword>
<keyword evidence="4" id="KW-0969">Cilium</keyword>
<feature type="domain" description="Flagellar hook-length control protein-like C-terminal" evidence="2">
    <location>
        <begin position="501"/>
        <end position="584"/>
    </location>
</feature>
<organism evidence="4 6">
    <name type="scientific">Vibrio fluvialis</name>
    <dbReference type="NCBI Taxonomy" id="676"/>
    <lineage>
        <taxon>Bacteria</taxon>
        <taxon>Pseudomonadati</taxon>
        <taxon>Pseudomonadota</taxon>
        <taxon>Gammaproteobacteria</taxon>
        <taxon>Vibrionales</taxon>
        <taxon>Vibrionaceae</taxon>
        <taxon>Vibrio</taxon>
    </lineage>
</organism>
<dbReference type="PANTHER" id="PTHR37533">
    <property type="entry name" value="FLAGELLAR HOOK-LENGTH CONTROL PROTEIN"/>
    <property type="match status" value="1"/>
</dbReference>
<sequence>MNVNSTSSVDNTKVTSVAKGAAGQSVTEGEAGDNSGFLSKLSALLFGSKSSAEGSDGESVAANSKSGQAGKAVEAENAAKSADAVLQQGNSESDTKASSASADGEQSAAEVAEIPENLKPFIAKDANATEQDVQTKTAQAMSDGDELLGRLQKANQALAKHNGKTLPHEATAAEEQSVELTTQTKHSAAAKAAPVDSSETSDLPFSAQLSNPQFVAAKSAQEADVTKDMDVEVQLPPAAKPLSGTMVASGTALDDDTLAPSVDQQAKVDKNVHAISDSELAAMMAAQPASTPASQTAPLTDTDAMPLSPMEAAAVPWAKANVDQAQASMPGGPLSADFTDTDLAAKAKPALQAQIAMATQHGATAQQPLHQLQPAQQAVTQAQSAVSADLAGQPLNQAQNASPLNPAAAQFNPMLTPEMMAKTEAFNPAALKAALGAKGLGGIEDLRGAHGSDGQLAHQVAAAAGQQGLSATQTLRADQMQPQQSAPLHLSKEMSADDMAERVQVMMSKNLKHVDIRLDPPELGRLHIRMNMHGDGASVQFTVSNQQARDALEHSMPRLREMLAQQGVQLADTSVQQQNSGQQQRYAAGGGGQSGQTAGNEHFGGEENLDTDVKLDLNVASKRDGISYYA</sequence>